<dbReference type="EMBL" id="BAABIK010000004">
    <property type="protein sequence ID" value="GAA4933026.1"/>
    <property type="molecule type" value="Genomic_DNA"/>
</dbReference>
<protein>
    <submittedName>
        <fullName evidence="2">Extracellular solute-binding protein</fullName>
    </submittedName>
</protein>
<dbReference type="SUPFAM" id="SSF53850">
    <property type="entry name" value="Periplasmic binding protein-like II"/>
    <property type="match status" value="1"/>
</dbReference>
<gene>
    <name evidence="2" type="ORF">GCM10023224_11680</name>
</gene>
<evidence type="ECO:0000313" key="2">
    <source>
        <dbReference type="EMBL" id="GAA4933026.1"/>
    </source>
</evidence>
<organism evidence="2 3">
    <name type="scientific">Streptomonospora halophila</name>
    <dbReference type="NCBI Taxonomy" id="427369"/>
    <lineage>
        <taxon>Bacteria</taxon>
        <taxon>Bacillati</taxon>
        <taxon>Actinomycetota</taxon>
        <taxon>Actinomycetes</taxon>
        <taxon>Streptosporangiales</taxon>
        <taxon>Nocardiopsidaceae</taxon>
        <taxon>Streptomonospora</taxon>
    </lineage>
</organism>
<dbReference type="InterPro" id="IPR006059">
    <property type="entry name" value="SBP"/>
</dbReference>
<proteinExistence type="predicted"/>
<feature type="chain" id="PRO_5046891741" evidence="1">
    <location>
        <begin position="24"/>
        <end position="430"/>
    </location>
</feature>
<reference evidence="3" key="1">
    <citation type="journal article" date="2019" name="Int. J. Syst. Evol. Microbiol.">
        <title>The Global Catalogue of Microorganisms (GCM) 10K type strain sequencing project: providing services to taxonomists for standard genome sequencing and annotation.</title>
        <authorList>
            <consortium name="The Broad Institute Genomics Platform"/>
            <consortium name="The Broad Institute Genome Sequencing Center for Infectious Disease"/>
            <person name="Wu L."/>
            <person name="Ma J."/>
        </authorList>
    </citation>
    <scope>NUCLEOTIDE SEQUENCE [LARGE SCALE GENOMIC DNA]</scope>
    <source>
        <strain evidence="3">JCM 18123</strain>
    </source>
</reference>
<dbReference type="Pfam" id="PF01547">
    <property type="entry name" value="SBP_bac_1"/>
    <property type="match status" value="1"/>
</dbReference>
<keyword evidence="3" id="KW-1185">Reference proteome</keyword>
<dbReference type="PANTHER" id="PTHR43649">
    <property type="entry name" value="ARABINOSE-BINDING PROTEIN-RELATED"/>
    <property type="match status" value="1"/>
</dbReference>
<dbReference type="RefSeq" id="WP_344148220.1">
    <property type="nucleotide sequence ID" value="NZ_BAABIK010000004.1"/>
</dbReference>
<keyword evidence="1" id="KW-0732">Signal</keyword>
<dbReference type="Gene3D" id="3.40.190.10">
    <property type="entry name" value="Periplasmic binding protein-like II"/>
    <property type="match status" value="2"/>
</dbReference>
<evidence type="ECO:0000256" key="1">
    <source>
        <dbReference type="SAM" id="SignalP"/>
    </source>
</evidence>
<accession>A0ABP9G9H1</accession>
<sequence length="430" mass="46990">MTPHRAGTAGALALLLFTATACGGSGGSGGGDGDGEMNVLMYQDSLAVVQKNAAKRFNQEHDSTKAVIQEVPGDGYEDKLRTVMGSGQAPDMFFNWGGGSIEPYIEQEMLLPLGATLQANPEMEDAFIPSILEAGKVNDTQYGIPLRGTQPVMLFYNEKVFEEAGAKPPETWQDILDLIDTFKEEGVTPFALGGATPWTEQMWMQYLVDRKGGHEVFQRIQNGDPAGWRDPAVLDAAETVQDLVDRGAFGDNYASVSYEEGAASALLSEGKAAMHLMGSWEYSTQLADAPEFAEEHLGYTAFPELPEGDGNPQAVVGNPTNFFSVTDDGDTEAEVDFLKQTYSDPYVKDMVENGEVPTTTNAEEMIEKHSPNPDFATYQYQMVRDAPTFQLSWDQALPRSQAEPMVTEIEKLFNKQITPEEFVDNVAALQ</sequence>
<dbReference type="InterPro" id="IPR050490">
    <property type="entry name" value="Bact_solute-bd_prot1"/>
</dbReference>
<dbReference type="Proteomes" id="UP001499993">
    <property type="component" value="Unassembled WGS sequence"/>
</dbReference>
<evidence type="ECO:0000313" key="3">
    <source>
        <dbReference type="Proteomes" id="UP001499993"/>
    </source>
</evidence>
<dbReference type="PANTHER" id="PTHR43649:SF14">
    <property type="entry name" value="BLR3389 PROTEIN"/>
    <property type="match status" value="1"/>
</dbReference>
<dbReference type="PROSITE" id="PS51257">
    <property type="entry name" value="PROKAR_LIPOPROTEIN"/>
    <property type="match status" value="1"/>
</dbReference>
<comment type="caution">
    <text evidence="2">The sequence shown here is derived from an EMBL/GenBank/DDBJ whole genome shotgun (WGS) entry which is preliminary data.</text>
</comment>
<feature type="signal peptide" evidence="1">
    <location>
        <begin position="1"/>
        <end position="23"/>
    </location>
</feature>
<name>A0ABP9G9H1_9ACTN</name>